<dbReference type="InterPro" id="IPR037523">
    <property type="entry name" value="VOC_core"/>
</dbReference>
<keyword evidence="3" id="KW-1185">Reference proteome</keyword>
<feature type="domain" description="VOC" evidence="1">
    <location>
        <begin position="4"/>
        <end position="120"/>
    </location>
</feature>
<dbReference type="PROSITE" id="PS51819">
    <property type="entry name" value="VOC"/>
    <property type="match status" value="1"/>
</dbReference>
<dbReference type="EMBL" id="FXTU01000006">
    <property type="protein sequence ID" value="SMP29653.1"/>
    <property type="molecule type" value="Genomic_DNA"/>
</dbReference>
<sequence length="120" mass="13688">MIKRIATVTIYVEDQDQALRFWTEQVGFTVHADHPMGPSGRWIEVGPAGAETKLVLYPRALMTHWAELKPSLVFLCDDIESTYQRMKENGVVFQGEPNKMPYGTFAVFKDLDGYEYVLKG</sequence>
<dbReference type="RefSeq" id="WP_054095378.1">
    <property type="nucleotide sequence ID" value="NZ_FXTU01000006.1"/>
</dbReference>
<evidence type="ECO:0000313" key="3">
    <source>
        <dbReference type="Proteomes" id="UP001157946"/>
    </source>
</evidence>
<dbReference type="Proteomes" id="UP001157946">
    <property type="component" value="Unassembled WGS sequence"/>
</dbReference>
<dbReference type="PANTHER" id="PTHR36437:SF2">
    <property type="entry name" value="GLYOXALASE_BLEOMYCIN RESISTANCE PROTEIN_DIOXYGENASE"/>
    <property type="match status" value="1"/>
</dbReference>
<dbReference type="SUPFAM" id="SSF54593">
    <property type="entry name" value="Glyoxalase/Bleomycin resistance protein/Dihydroxybiphenyl dioxygenase"/>
    <property type="match status" value="1"/>
</dbReference>
<protein>
    <submittedName>
        <fullName evidence="2">Catechol 2,3-dioxygenase</fullName>
    </submittedName>
</protein>
<evidence type="ECO:0000313" key="2">
    <source>
        <dbReference type="EMBL" id="SMP29653.1"/>
    </source>
</evidence>
<dbReference type="Pfam" id="PF00903">
    <property type="entry name" value="Glyoxalase"/>
    <property type="match status" value="1"/>
</dbReference>
<name>A0AA46AGN1_9BACL</name>
<evidence type="ECO:0000259" key="1">
    <source>
        <dbReference type="PROSITE" id="PS51819"/>
    </source>
</evidence>
<reference evidence="2" key="1">
    <citation type="submission" date="2017-05" db="EMBL/GenBank/DDBJ databases">
        <authorList>
            <person name="Varghese N."/>
            <person name="Submissions S."/>
        </authorList>
    </citation>
    <scope>NUCLEOTIDE SEQUENCE</scope>
    <source>
        <strain evidence="2">DSM 45262</strain>
    </source>
</reference>
<dbReference type="AlphaFoldDB" id="A0AA46AGN1"/>
<dbReference type="CDD" id="cd07263">
    <property type="entry name" value="VOC_like"/>
    <property type="match status" value="1"/>
</dbReference>
<accession>A0AA46AGN1</accession>
<dbReference type="PANTHER" id="PTHR36437">
    <property type="entry name" value="GLYOXALASE/BLEOMYCIN RESISTANCE PROTEIN/DIOXYGENASE"/>
    <property type="match status" value="1"/>
</dbReference>
<dbReference type="Gene3D" id="3.10.180.10">
    <property type="entry name" value="2,3-Dihydroxybiphenyl 1,2-Dioxygenase, domain 1"/>
    <property type="match status" value="1"/>
</dbReference>
<organism evidence="2 3">
    <name type="scientific">Laceyella tengchongensis</name>
    <dbReference type="NCBI Taxonomy" id="574699"/>
    <lineage>
        <taxon>Bacteria</taxon>
        <taxon>Bacillati</taxon>
        <taxon>Bacillota</taxon>
        <taxon>Bacilli</taxon>
        <taxon>Bacillales</taxon>
        <taxon>Thermoactinomycetaceae</taxon>
        <taxon>Laceyella</taxon>
    </lineage>
</organism>
<comment type="caution">
    <text evidence="2">The sequence shown here is derived from an EMBL/GenBank/DDBJ whole genome shotgun (WGS) entry which is preliminary data.</text>
</comment>
<dbReference type="InterPro" id="IPR029068">
    <property type="entry name" value="Glyas_Bleomycin-R_OHBP_Dase"/>
</dbReference>
<dbReference type="InterPro" id="IPR004360">
    <property type="entry name" value="Glyas_Fos-R_dOase_dom"/>
</dbReference>
<proteinExistence type="predicted"/>
<gene>
    <name evidence="2" type="ORF">SAMN06265361_106200</name>
</gene>